<name>A0AAD8E808_DIPPU</name>
<keyword evidence="1" id="KW-0472">Membrane</keyword>
<evidence type="ECO:0000256" key="1">
    <source>
        <dbReference type="SAM" id="Phobius"/>
    </source>
</evidence>
<proteinExistence type="predicted"/>
<accession>A0AAD8E808</accession>
<evidence type="ECO:0000313" key="2">
    <source>
        <dbReference type="EMBL" id="KAJ9580139.1"/>
    </source>
</evidence>
<evidence type="ECO:0000313" key="3">
    <source>
        <dbReference type="Proteomes" id="UP001233999"/>
    </source>
</evidence>
<reference evidence="2" key="2">
    <citation type="submission" date="2023-05" db="EMBL/GenBank/DDBJ databases">
        <authorList>
            <person name="Fouks B."/>
        </authorList>
    </citation>
    <scope>NUCLEOTIDE SEQUENCE</scope>
    <source>
        <strain evidence="2">Stay&amp;Tobe</strain>
        <tissue evidence="2">Testes</tissue>
    </source>
</reference>
<sequence>IRMAFPLGVIITWSQIILWVLLIERKKPKFRILHIILINNCQDAYTDYANNLSRLYLQHVFESYILRLRLEPQRGVTVPSVLGFWVTYDPTLWLV</sequence>
<protein>
    <submittedName>
        <fullName evidence="2">Uncharacterized protein</fullName>
    </submittedName>
</protein>
<reference evidence="2" key="1">
    <citation type="journal article" date="2023" name="IScience">
        <title>Live-bearing cockroach genome reveals convergent evolutionary mechanisms linked to viviparity in insects and beyond.</title>
        <authorList>
            <person name="Fouks B."/>
            <person name="Harrison M.C."/>
            <person name="Mikhailova A.A."/>
            <person name="Marchal E."/>
            <person name="English S."/>
            <person name="Carruthers M."/>
            <person name="Jennings E.C."/>
            <person name="Chiamaka E.L."/>
            <person name="Frigard R.A."/>
            <person name="Pippel M."/>
            <person name="Attardo G.M."/>
            <person name="Benoit J.B."/>
            <person name="Bornberg-Bauer E."/>
            <person name="Tobe S.S."/>
        </authorList>
    </citation>
    <scope>NUCLEOTIDE SEQUENCE</scope>
    <source>
        <strain evidence="2">Stay&amp;Tobe</strain>
    </source>
</reference>
<keyword evidence="3" id="KW-1185">Reference proteome</keyword>
<feature type="transmembrane region" description="Helical" evidence="1">
    <location>
        <begin position="6"/>
        <end position="23"/>
    </location>
</feature>
<dbReference type="AlphaFoldDB" id="A0AAD8E808"/>
<keyword evidence="1" id="KW-1133">Transmembrane helix</keyword>
<dbReference type="EMBL" id="JASPKZ010008359">
    <property type="protein sequence ID" value="KAJ9580139.1"/>
    <property type="molecule type" value="Genomic_DNA"/>
</dbReference>
<gene>
    <name evidence="2" type="ORF">L9F63_004212</name>
</gene>
<feature type="non-terminal residue" evidence="2">
    <location>
        <position position="95"/>
    </location>
</feature>
<feature type="non-terminal residue" evidence="2">
    <location>
        <position position="1"/>
    </location>
</feature>
<comment type="caution">
    <text evidence="2">The sequence shown here is derived from an EMBL/GenBank/DDBJ whole genome shotgun (WGS) entry which is preliminary data.</text>
</comment>
<organism evidence="2 3">
    <name type="scientific">Diploptera punctata</name>
    <name type="common">Pacific beetle cockroach</name>
    <dbReference type="NCBI Taxonomy" id="6984"/>
    <lineage>
        <taxon>Eukaryota</taxon>
        <taxon>Metazoa</taxon>
        <taxon>Ecdysozoa</taxon>
        <taxon>Arthropoda</taxon>
        <taxon>Hexapoda</taxon>
        <taxon>Insecta</taxon>
        <taxon>Pterygota</taxon>
        <taxon>Neoptera</taxon>
        <taxon>Polyneoptera</taxon>
        <taxon>Dictyoptera</taxon>
        <taxon>Blattodea</taxon>
        <taxon>Blaberoidea</taxon>
        <taxon>Blaberidae</taxon>
        <taxon>Diplopterinae</taxon>
        <taxon>Diploptera</taxon>
    </lineage>
</organism>
<keyword evidence="1" id="KW-0812">Transmembrane</keyword>
<dbReference type="Proteomes" id="UP001233999">
    <property type="component" value="Unassembled WGS sequence"/>
</dbReference>